<dbReference type="Proteomes" id="UP000320421">
    <property type="component" value="Chromosome"/>
</dbReference>
<protein>
    <submittedName>
        <fullName evidence="2">Polysaccharide deacetylase</fullName>
    </submittedName>
</protein>
<dbReference type="InterPro" id="IPR002509">
    <property type="entry name" value="NODB_dom"/>
</dbReference>
<proteinExistence type="predicted"/>
<reference evidence="2 3" key="1">
    <citation type="submission" date="2019-02" db="EMBL/GenBank/DDBJ databases">
        <title>Deep-cultivation of Planctomycetes and their phenomic and genomic characterization uncovers novel biology.</title>
        <authorList>
            <person name="Wiegand S."/>
            <person name="Jogler M."/>
            <person name="Boedeker C."/>
            <person name="Pinto D."/>
            <person name="Vollmers J."/>
            <person name="Rivas-Marin E."/>
            <person name="Kohn T."/>
            <person name="Peeters S.H."/>
            <person name="Heuer A."/>
            <person name="Rast P."/>
            <person name="Oberbeckmann S."/>
            <person name="Bunk B."/>
            <person name="Jeske O."/>
            <person name="Meyerdierks A."/>
            <person name="Storesund J.E."/>
            <person name="Kallscheuer N."/>
            <person name="Luecker S."/>
            <person name="Lage O.M."/>
            <person name="Pohl T."/>
            <person name="Merkel B.J."/>
            <person name="Hornburger P."/>
            <person name="Mueller R.-W."/>
            <person name="Bruemmer F."/>
            <person name="Labrenz M."/>
            <person name="Spormann A.M."/>
            <person name="Op den Camp H."/>
            <person name="Overmann J."/>
            <person name="Amann R."/>
            <person name="Jetten M.S.M."/>
            <person name="Mascher T."/>
            <person name="Medema M.H."/>
            <person name="Devos D.P."/>
            <person name="Kaster A.-K."/>
            <person name="Ovreas L."/>
            <person name="Rohde M."/>
            <person name="Galperin M.Y."/>
            <person name="Jogler C."/>
        </authorList>
    </citation>
    <scope>NUCLEOTIDE SEQUENCE [LARGE SCALE GENOMIC DNA]</scope>
    <source>
        <strain evidence="2 3">HG66A1</strain>
    </source>
</reference>
<organism evidence="2 3">
    <name type="scientific">Gimesia chilikensis</name>
    <dbReference type="NCBI Taxonomy" id="2605989"/>
    <lineage>
        <taxon>Bacteria</taxon>
        <taxon>Pseudomonadati</taxon>
        <taxon>Planctomycetota</taxon>
        <taxon>Planctomycetia</taxon>
        <taxon>Planctomycetales</taxon>
        <taxon>Planctomycetaceae</taxon>
        <taxon>Gimesia</taxon>
    </lineage>
</organism>
<dbReference type="RefSeq" id="WP_145192787.1">
    <property type="nucleotide sequence ID" value="NZ_CP036266.1"/>
</dbReference>
<dbReference type="InterPro" id="IPR011330">
    <property type="entry name" value="Glyco_hydro/deAcase_b/a-brl"/>
</dbReference>
<dbReference type="OrthoDB" id="9806342at2"/>
<dbReference type="Pfam" id="PF01522">
    <property type="entry name" value="Polysacc_deac_1"/>
    <property type="match status" value="1"/>
</dbReference>
<dbReference type="SUPFAM" id="SSF88713">
    <property type="entry name" value="Glycoside hydrolase/deacetylase"/>
    <property type="match status" value="1"/>
</dbReference>
<evidence type="ECO:0000313" key="3">
    <source>
        <dbReference type="Proteomes" id="UP000320421"/>
    </source>
</evidence>
<accession>A0A517PXZ2</accession>
<keyword evidence="3" id="KW-1185">Reference proteome</keyword>
<feature type="domain" description="NodB homology" evidence="1">
    <location>
        <begin position="51"/>
        <end position="186"/>
    </location>
</feature>
<evidence type="ECO:0000259" key="1">
    <source>
        <dbReference type="Pfam" id="PF01522"/>
    </source>
</evidence>
<dbReference type="GO" id="GO:0005975">
    <property type="term" value="P:carbohydrate metabolic process"/>
    <property type="evidence" value="ECO:0007669"/>
    <property type="project" value="InterPro"/>
</dbReference>
<gene>
    <name evidence="2" type="ORF">HG66A1_60750</name>
</gene>
<dbReference type="Gene3D" id="3.20.20.370">
    <property type="entry name" value="Glycoside hydrolase/deacetylase"/>
    <property type="match status" value="1"/>
</dbReference>
<dbReference type="AlphaFoldDB" id="A0A517PXZ2"/>
<dbReference type="EMBL" id="CP036266">
    <property type="protein sequence ID" value="QDT24243.1"/>
    <property type="molecule type" value="Genomic_DNA"/>
</dbReference>
<evidence type="ECO:0000313" key="2">
    <source>
        <dbReference type="EMBL" id="QDT24243.1"/>
    </source>
</evidence>
<sequence length="339" mass="38759">MLHPEFLNSLSRRAFFSASLAAVSCSRLSSLQARLNKAPKAQIAITFDLEMSRMYPSREMLEWDYQKGNLNQETKDYSLKAAQIASELGGKVHYFCVGRVLEQKDVQWIKQISELGHPIGNHTYDHVNVWATEPAKTQFRFSRSPWLLGGKTAAEVIQHNVRITTEAMQQRLNIKPDGFRTPGGSSAGLDQREDLQKLFQSEGFQWVSSKYPRHKYSEPGTEPQQEIFDSIQEAQRSAQPYVYPTGLVEIPMSPISDVGAFRTSRWKRKYFLKSVELCVQQAIEQKLVFDFLCHPSIMYVEDPDFETVKLICKLVQQAGDQAEIVGLSEIAGRYREQQR</sequence>
<dbReference type="GO" id="GO:0016810">
    <property type="term" value="F:hydrolase activity, acting on carbon-nitrogen (but not peptide) bonds"/>
    <property type="evidence" value="ECO:0007669"/>
    <property type="project" value="InterPro"/>
</dbReference>
<name>A0A517PXZ2_9PLAN</name>